<dbReference type="PROSITE" id="PS00166">
    <property type="entry name" value="ENOYL_COA_HYDRATASE"/>
    <property type="match status" value="1"/>
</dbReference>
<comment type="similarity">
    <text evidence="1 6">Belongs to the enoyl-CoA hydratase/isomerase family.</text>
</comment>
<dbReference type="FunFam" id="3.90.226.10:FF:000009">
    <property type="entry name" value="Carnitinyl-CoA dehydratase"/>
    <property type="match status" value="1"/>
</dbReference>
<dbReference type="EMBL" id="CP007514">
    <property type="protein sequence ID" value="AHY46962.1"/>
    <property type="molecule type" value="Genomic_DNA"/>
</dbReference>
<keyword evidence="9" id="KW-1185">Reference proteome</keyword>
<organism evidence="7 9">
    <name type="scientific">Rubrobacter radiotolerans</name>
    <name type="common">Arthrobacter radiotolerans</name>
    <dbReference type="NCBI Taxonomy" id="42256"/>
    <lineage>
        <taxon>Bacteria</taxon>
        <taxon>Bacillati</taxon>
        <taxon>Actinomycetota</taxon>
        <taxon>Rubrobacteria</taxon>
        <taxon>Rubrobacterales</taxon>
        <taxon>Rubrobacteraceae</taxon>
        <taxon>Rubrobacter</taxon>
    </lineage>
</organism>
<evidence type="ECO:0000313" key="9">
    <source>
        <dbReference type="Proteomes" id="UP000025229"/>
    </source>
</evidence>
<dbReference type="Pfam" id="PF00378">
    <property type="entry name" value="ECH_1"/>
    <property type="match status" value="1"/>
</dbReference>
<dbReference type="InterPro" id="IPR014748">
    <property type="entry name" value="Enoyl-CoA_hydra_C"/>
</dbReference>
<evidence type="ECO:0000313" key="8">
    <source>
        <dbReference type="EMBL" id="MDX5894368.1"/>
    </source>
</evidence>
<protein>
    <recommendedName>
        <fullName evidence="2">enoyl-CoA hydratase</fullName>
        <ecNumber evidence="2">4.2.1.17</ecNumber>
    </recommendedName>
</protein>
<evidence type="ECO:0000256" key="1">
    <source>
        <dbReference type="ARBA" id="ARBA00005254"/>
    </source>
</evidence>
<sequence>MSESGGFEHLRFEFGERVATITLARPEKYNAIGAQMVREFGAALDAAEGSGARALVLTGAGERAFCSGVDLKERRAMTADEKWAHNRAINAFTNRLARSQVPTVAAINGLAFGGGFELTLACDFRVAVEEATFALPEVALGIVPGAGGTQRLPRLIGPSKAKELILTARRVDAREAYRLGILNEVVPAESLMARARALAEEVAKNSPFAVAHAKAAVDVALETSFEQGFRLETAAIRATLASPDYEEGLAAFAEKREPDFPPLTAQNIV</sequence>
<dbReference type="Gene3D" id="1.10.12.10">
    <property type="entry name" value="Lyase 2-enoyl-coa Hydratase, Chain A, domain 2"/>
    <property type="match status" value="1"/>
</dbReference>
<dbReference type="KEGG" id="rrd:RradSPS_1679"/>
<accession>A0A023X3B2</accession>
<dbReference type="EC" id="4.2.1.17" evidence="2"/>
<dbReference type="InterPro" id="IPR001753">
    <property type="entry name" value="Enoyl-CoA_hydra/iso"/>
</dbReference>
<evidence type="ECO:0000256" key="4">
    <source>
        <dbReference type="ARBA" id="ARBA00023709"/>
    </source>
</evidence>
<keyword evidence="3" id="KW-0456">Lyase</keyword>
<dbReference type="Gene3D" id="3.90.226.10">
    <property type="entry name" value="2-enoyl-CoA Hydratase, Chain A, domain 1"/>
    <property type="match status" value="1"/>
</dbReference>
<dbReference type="PANTHER" id="PTHR11941">
    <property type="entry name" value="ENOYL-COA HYDRATASE-RELATED"/>
    <property type="match status" value="1"/>
</dbReference>
<dbReference type="GO" id="GO:0006635">
    <property type="term" value="P:fatty acid beta-oxidation"/>
    <property type="evidence" value="ECO:0007669"/>
    <property type="project" value="TreeGrafter"/>
</dbReference>
<dbReference type="Proteomes" id="UP000025229">
    <property type="component" value="Chromosome"/>
</dbReference>
<dbReference type="eggNOG" id="COG1024">
    <property type="taxonomic scope" value="Bacteria"/>
</dbReference>
<evidence type="ECO:0000256" key="5">
    <source>
        <dbReference type="ARBA" id="ARBA00023717"/>
    </source>
</evidence>
<evidence type="ECO:0000313" key="7">
    <source>
        <dbReference type="EMBL" id="AHY46962.1"/>
    </source>
</evidence>
<evidence type="ECO:0000256" key="3">
    <source>
        <dbReference type="ARBA" id="ARBA00023239"/>
    </source>
</evidence>
<reference evidence="7 9" key="1">
    <citation type="submission" date="2014-03" db="EMBL/GenBank/DDBJ databases">
        <title>Complete genome sequence of the Radio-Resistant Rubrobacter radiotolerans RSPS-4.</title>
        <authorList>
            <person name="Egas C.C."/>
            <person name="Barroso C.C."/>
            <person name="Froufe H.J.C."/>
            <person name="Pacheco J.J."/>
            <person name="Albuquerque L.L."/>
            <person name="da Costa M.M.S."/>
        </authorList>
    </citation>
    <scope>NUCLEOTIDE SEQUENCE [LARGE SCALE GENOMIC DNA]</scope>
    <source>
        <strain evidence="7 9">RSPS-4</strain>
    </source>
</reference>
<dbReference type="SUPFAM" id="SSF52096">
    <property type="entry name" value="ClpP/crotonase"/>
    <property type="match status" value="1"/>
</dbReference>
<dbReference type="AlphaFoldDB" id="A0A023X3B2"/>
<evidence type="ECO:0000256" key="6">
    <source>
        <dbReference type="RuleBase" id="RU003707"/>
    </source>
</evidence>
<comment type="catalytic activity">
    <reaction evidence="4">
        <text>a (3S)-3-hydroxyacyl-CoA = a (2E)-enoyl-CoA + H2O</text>
        <dbReference type="Rhea" id="RHEA:16105"/>
        <dbReference type="ChEBI" id="CHEBI:15377"/>
        <dbReference type="ChEBI" id="CHEBI:57318"/>
        <dbReference type="ChEBI" id="CHEBI:58856"/>
        <dbReference type="EC" id="4.2.1.17"/>
    </reaction>
</comment>
<comment type="catalytic activity">
    <reaction evidence="5">
        <text>a 4-saturated-(3S)-3-hydroxyacyl-CoA = a (3E)-enoyl-CoA + H2O</text>
        <dbReference type="Rhea" id="RHEA:20724"/>
        <dbReference type="ChEBI" id="CHEBI:15377"/>
        <dbReference type="ChEBI" id="CHEBI:58521"/>
        <dbReference type="ChEBI" id="CHEBI:137480"/>
        <dbReference type="EC" id="4.2.1.17"/>
    </reaction>
</comment>
<dbReference type="Proteomes" id="UP001281130">
    <property type="component" value="Unassembled WGS sequence"/>
</dbReference>
<proteinExistence type="inferred from homology"/>
<dbReference type="EMBL" id="JAWXXX010000001">
    <property type="protein sequence ID" value="MDX5894368.1"/>
    <property type="molecule type" value="Genomic_DNA"/>
</dbReference>
<dbReference type="CDD" id="cd06558">
    <property type="entry name" value="crotonase-like"/>
    <property type="match status" value="1"/>
</dbReference>
<dbReference type="STRING" id="42256.RradSPS_1679"/>
<dbReference type="FunFam" id="1.10.12.10:FF:000001">
    <property type="entry name" value="Probable enoyl-CoA hydratase, mitochondrial"/>
    <property type="match status" value="1"/>
</dbReference>
<dbReference type="OrthoDB" id="8452484at2"/>
<dbReference type="InterPro" id="IPR018376">
    <property type="entry name" value="Enoyl-CoA_hyd/isom_CS"/>
</dbReference>
<evidence type="ECO:0000256" key="2">
    <source>
        <dbReference type="ARBA" id="ARBA00012076"/>
    </source>
</evidence>
<dbReference type="PATRIC" id="fig|42256.3.peg.1701"/>
<dbReference type="GO" id="GO:0004300">
    <property type="term" value="F:enoyl-CoA hydratase activity"/>
    <property type="evidence" value="ECO:0007669"/>
    <property type="project" value="UniProtKB-EC"/>
</dbReference>
<dbReference type="HOGENOM" id="CLU_009834_7_6_11"/>
<dbReference type="RefSeq" id="WP_038681951.1">
    <property type="nucleotide sequence ID" value="NZ_CP007514.1"/>
</dbReference>
<dbReference type="PANTHER" id="PTHR11941:SF54">
    <property type="entry name" value="ENOYL-COA HYDRATASE, MITOCHONDRIAL"/>
    <property type="match status" value="1"/>
</dbReference>
<dbReference type="InterPro" id="IPR029045">
    <property type="entry name" value="ClpP/crotonase-like_dom_sf"/>
</dbReference>
<reference evidence="8" key="2">
    <citation type="submission" date="2023-11" db="EMBL/GenBank/DDBJ databases">
        <title>MicrobeMod: A computational toolkit for identifying prokaryotic methylation and restriction-modification with nanopore sequencing.</title>
        <authorList>
            <person name="Crits-Christoph A."/>
            <person name="Kang S.C."/>
            <person name="Lee H."/>
            <person name="Ostrov N."/>
        </authorList>
    </citation>
    <scope>NUCLEOTIDE SEQUENCE</scope>
    <source>
        <strain evidence="8">ATCC 51242</strain>
    </source>
</reference>
<gene>
    <name evidence="7" type="ORF">RradSPS_1679</name>
    <name evidence="8" type="ORF">SIL72_10055</name>
</gene>
<name>A0A023X3B2_RUBRA</name>